<gene>
    <name evidence="1" type="ORF">Mgra_00003355</name>
</gene>
<protein>
    <submittedName>
        <fullName evidence="1">F-box domain-containing protein</fullName>
    </submittedName>
</protein>
<name>A0A8S9ZVL3_9BILA</name>
<accession>A0A8S9ZVL3</accession>
<dbReference type="Proteomes" id="UP000605970">
    <property type="component" value="Unassembled WGS sequence"/>
</dbReference>
<proteinExistence type="predicted"/>
<evidence type="ECO:0000313" key="1">
    <source>
        <dbReference type="EMBL" id="KAF7637183.1"/>
    </source>
</evidence>
<dbReference type="EMBL" id="JABEBT010000022">
    <property type="protein sequence ID" value="KAF7637183.1"/>
    <property type="molecule type" value="Genomic_DNA"/>
</dbReference>
<comment type="caution">
    <text evidence="1">The sequence shown here is derived from an EMBL/GenBank/DDBJ whole genome shotgun (WGS) entry which is preliminary data.</text>
</comment>
<organism evidence="1 2">
    <name type="scientific">Meloidogyne graminicola</name>
    <dbReference type="NCBI Taxonomy" id="189291"/>
    <lineage>
        <taxon>Eukaryota</taxon>
        <taxon>Metazoa</taxon>
        <taxon>Ecdysozoa</taxon>
        <taxon>Nematoda</taxon>
        <taxon>Chromadorea</taxon>
        <taxon>Rhabditida</taxon>
        <taxon>Tylenchina</taxon>
        <taxon>Tylenchomorpha</taxon>
        <taxon>Tylenchoidea</taxon>
        <taxon>Meloidogynidae</taxon>
        <taxon>Meloidogyninae</taxon>
        <taxon>Meloidogyne</taxon>
    </lineage>
</organism>
<reference evidence="1" key="1">
    <citation type="journal article" date="2020" name="Ecol. Evol.">
        <title>Genome structure and content of the rice root-knot nematode (Meloidogyne graminicola).</title>
        <authorList>
            <person name="Phan N.T."/>
            <person name="Danchin E.G.J."/>
            <person name="Klopp C."/>
            <person name="Perfus-Barbeoch L."/>
            <person name="Kozlowski D.K."/>
            <person name="Koutsovoulos G.D."/>
            <person name="Lopez-Roques C."/>
            <person name="Bouchez O."/>
            <person name="Zahm M."/>
            <person name="Besnard G."/>
            <person name="Bellafiore S."/>
        </authorList>
    </citation>
    <scope>NUCLEOTIDE SEQUENCE</scope>
    <source>
        <strain evidence="1">VN-18</strain>
    </source>
</reference>
<sequence>MGFFPELPAFIWEDILEFLSFRKKILIEKKSLLLKNLCLKYGYNYKEVRFFPTFLDEDRYIAGLDDISKMRAFRAFFTRCSKLTFLYIKEDIINSFIGRFFYLLKNITHLSIQQPVGMVYLNVIEEHLAHSLISLGLVLNNQEETIPSCIHLLVNLIKLESLKINKFDSLYQKSINMELQQFLPSTIKNLFISEYTRESLFAVKENCPEISSLLFIELANFRVVLNEQILSHCTPIFFASLFLQFNFHPNKSLVKALRIECAITSQYELTLISTRFPNLVHLDFYWPSYRSDPIILTKLLNFNHLSSFSIKMFIYDLNVEEAILFHEYTFEGRRFDAFFLDILIELNTKNRLRNLEFNYSADFYLNKEYVILIFSHLKVNFV</sequence>
<evidence type="ECO:0000313" key="2">
    <source>
        <dbReference type="Proteomes" id="UP000605970"/>
    </source>
</evidence>
<dbReference type="AlphaFoldDB" id="A0A8S9ZVL3"/>
<keyword evidence="2" id="KW-1185">Reference proteome</keyword>